<organism evidence="1">
    <name type="scientific">Rhipicephalus zambeziensis</name>
    <dbReference type="NCBI Taxonomy" id="60191"/>
    <lineage>
        <taxon>Eukaryota</taxon>
        <taxon>Metazoa</taxon>
        <taxon>Ecdysozoa</taxon>
        <taxon>Arthropoda</taxon>
        <taxon>Chelicerata</taxon>
        <taxon>Arachnida</taxon>
        <taxon>Acari</taxon>
        <taxon>Parasitiformes</taxon>
        <taxon>Ixodida</taxon>
        <taxon>Ixodoidea</taxon>
        <taxon>Ixodidae</taxon>
        <taxon>Rhipicephalinae</taxon>
        <taxon>Rhipicephalus</taxon>
        <taxon>Rhipicephalus</taxon>
    </lineage>
</organism>
<name>A0A224Y5C4_9ACAR</name>
<proteinExistence type="predicted"/>
<sequence>MYDNGQNNVHHRCTIQGLRVLIGKSEVTQQPRHSLEKNTIHANQSASQLWQPKVLNHKLSPNVTTLASLSKAYVAFVKASCGRNGTLHTEGVCSSSAHVHCAKRGVPMYTTLLQALRTPH</sequence>
<dbReference type="AlphaFoldDB" id="A0A224Y5C4"/>
<evidence type="ECO:0000313" key="1">
    <source>
        <dbReference type="EMBL" id="MAA12737.1"/>
    </source>
</evidence>
<accession>A0A224Y5C4</accession>
<reference evidence="1" key="1">
    <citation type="journal article" date="2017" name="Parasit. Vectors">
        <title>Sialotranscriptomics of Rhipicephalus zambeziensis reveals intricate expression profiles of secretory proteins and suggests tight temporal transcriptional regulation during blood-feeding.</title>
        <authorList>
            <person name="de Castro M.H."/>
            <person name="de Klerk D."/>
            <person name="Pienaar R."/>
            <person name="Rees D.J.G."/>
            <person name="Mans B.J."/>
        </authorList>
    </citation>
    <scope>NUCLEOTIDE SEQUENCE</scope>
    <source>
        <tissue evidence="1">Salivary glands</tissue>
    </source>
</reference>
<dbReference type="EMBL" id="GFPF01001591">
    <property type="protein sequence ID" value="MAA12737.1"/>
    <property type="molecule type" value="Transcribed_RNA"/>
</dbReference>
<protein>
    <submittedName>
        <fullName evidence="1">Uncharacterized protein</fullName>
    </submittedName>
</protein>